<evidence type="ECO:0000313" key="1">
    <source>
        <dbReference type="EMBL" id="RBQ22713.1"/>
    </source>
</evidence>
<keyword evidence="2" id="KW-1185">Reference proteome</keyword>
<reference evidence="1 2" key="1">
    <citation type="submission" date="2018-06" db="EMBL/GenBank/DDBJ databases">
        <title>Genomic insight into two independent archaeal endosymbiosis events.</title>
        <authorList>
            <person name="Lind A.E."/>
            <person name="Lewis W.H."/>
            <person name="Spang A."/>
            <person name="Guy L."/>
            <person name="Embley M.T."/>
            <person name="Ettema T.J.G."/>
        </authorList>
    </citation>
    <scope>NUCLEOTIDE SEQUENCE [LARGE SCALE GENOMIC DNA]</scope>
    <source>
        <strain evidence="1">NOE</strain>
    </source>
</reference>
<name>A0A366MA55_9EURY</name>
<evidence type="ECO:0000313" key="2">
    <source>
        <dbReference type="Proteomes" id="UP000253099"/>
    </source>
</evidence>
<comment type="caution">
    <text evidence="1">The sequence shown here is derived from an EMBL/GenBank/DDBJ whole genome shotgun (WGS) entry which is preliminary data.</text>
</comment>
<dbReference type="AlphaFoldDB" id="A0A366MA55"/>
<organism evidence="1 2">
    <name type="scientific">Candidatus Methanobinarius endosymbioticus</name>
    <dbReference type="NCBI Taxonomy" id="2006182"/>
    <lineage>
        <taxon>Archaea</taxon>
        <taxon>Methanobacteriati</taxon>
        <taxon>Methanobacteriota</taxon>
        <taxon>Methanomada group</taxon>
        <taxon>Methanobacteria</taxon>
        <taxon>Methanobacteriales</taxon>
        <taxon>Methanobacteriaceae</taxon>
        <taxon>Candidatus Methanobinarius</taxon>
    </lineage>
</organism>
<gene>
    <name evidence="1" type="ORF">ALNOE001_16070</name>
</gene>
<sequence length="63" mass="7431">MIFKENDQMMVYSDKKEDVIHLESNDNFDIQFNDTILINCGIIEFDKLKKVCVGNYKQKKNIA</sequence>
<dbReference type="EMBL" id="NIZT01000051">
    <property type="protein sequence ID" value="RBQ22713.1"/>
    <property type="molecule type" value="Genomic_DNA"/>
</dbReference>
<proteinExistence type="predicted"/>
<accession>A0A366MA55</accession>
<dbReference type="Proteomes" id="UP000253099">
    <property type="component" value="Unassembled WGS sequence"/>
</dbReference>
<protein>
    <submittedName>
        <fullName evidence="1">Uncharacterized protein</fullName>
    </submittedName>
</protein>